<dbReference type="OrthoDB" id="66881at2759"/>
<keyword evidence="8" id="KW-1185">Reference proteome</keyword>
<proteinExistence type="inferred from homology"/>
<keyword evidence="2" id="KW-0285">Flavoprotein</keyword>
<comment type="caution">
    <text evidence="7">The sequence shown here is derived from an EMBL/GenBank/DDBJ whole genome shotgun (WGS) entry which is preliminary data.</text>
</comment>
<dbReference type="GO" id="GO:0050661">
    <property type="term" value="F:NADP binding"/>
    <property type="evidence" value="ECO:0007669"/>
    <property type="project" value="InterPro"/>
</dbReference>
<dbReference type="EMBL" id="QGMK01001199">
    <property type="protein sequence ID" value="TVY71509.1"/>
    <property type="molecule type" value="Genomic_DNA"/>
</dbReference>
<dbReference type="InterPro" id="IPR050346">
    <property type="entry name" value="FMO-like"/>
</dbReference>
<dbReference type="InterPro" id="IPR020946">
    <property type="entry name" value="Flavin_mOase-like"/>
</dbReference>
<accession>A0A8T9C3W5</accession>
<evidence type="ECO:0000256" key="1">
    <source>
        <dbReference type="ARBA" id="ARBA00009183"/>
    </source>
</evidence>
<keyword evidence="7" id="KW-0503">Monooxygenase</keyword>
<dbReference type="GO" id="GO:0004499">
    <property type="term" value="F:N,N-dimethylaniline monooxygenase activity"/>
    <property type="evidence" value="ECO:0007669"/>
    <property type="project" value="InterPro"/>
</dbReference>
<dbReference type="InterPro" id="IPR000960">
    <property type="entry name" value="Flavin_mOase"/>
</dbReference>
<evidence type="ECO:0000256" key="2">
    <source>
        <dbReference type="ARBA" id="ARBA00022630"/>
    </source>
</evidence>
<evidence type="ECO:0000256" key="4">
    <source>
        <dbReference type="ARBA" id="ARBA00022857"/>
    </source>
</evidence>
<evidence type="ECO:0000256" key="6">
    <source>
        <dbReference type="SAM" id="MobiDB-lite"/>
    </source>
</evidence>
<protein>
    <submittedName>
        <fullName evidence="7">Flavin-containing monooxygenase ustF2</fullName>
    </submittedName>
</protein>
<dbReference type="Gene3D" id="3.50.50.60">
    <property type="entry name" value="FAD/NAD(P)-binding domain"/>
    <property type="match status" value="2"/>
</dbReference>
<name>A0A8T9C3W5_9HELO</name>
<dbReference type="PRINTS" id="PR00419">
    <property type="entry name" value="ADXRDTASE"/>
</dbReference>
<evidence type="ECO:0000256" key="5">
    <source>
        <dbReference type="ARBA" id="ARBA00023002"/>
    </source>
</evidence>
<evidence type="ECO:0000313" key="8">
    <source>
        <dbReference type="Proteomes" id="UP000469558"/>
    </source>
</evidence>
<dbReference type="Proteomes" id="UP000469558">
    <property type="component" value="Unassembled WGS sequence"/>
</dbReference>
<feature type="region of interest" description="Disordered" evidence="6">
    <location>
        <begin position="42"/>
        <end position="107"/>
    </location>
</feature>
<organism evidence="7 8">
    <name type="scientific">Lachnellula suecica</name>
    <dbReference type="NCBI Taxonomy" id="602035"/>
    <lineage>
        <taxon>Eukaryota</taxon>
        <taxon>Fungi</taxon>
        <taxon>Dikarya</taxon>
        <taxon>Ascomycota</taxon>
        <taxon>Pezizomycotina</taxon>
        <taxon>Leotiomycetes</taxon>
        <taxon>Helotiales</taxon>
        <taxon>Lachnaceae</taxon>
        <taxon>Lachnellula</taxon>
    </lineage>
</organism>
<sequence>MVFKLPRVAVIGAGLSGIVSAKHLKEAGIEAVVYERSSKSGGNWAYDERKAPEPSYPSLDPLRADLAGSDSSNGFQGDSAPANSNGKSVSEDDIQLKHAPPGPAYDGLTTNVPTHLQELKGYPWPEGNDPFVNVRVCGEYLQSYSRKFGVEEVTKYDTRVEKVEKRGQKWVVEWTTLVTSGPNKGEKVNGVDEFDRVVVANGHYHASKVPDTPGLAEWKAAWPDRVQHSKSYRKPDEFKDQNILLIGAGVSSMDIARELSKFAKNIYQSSRG</sequence>
<evidence type="ECO:0000256" key="3">
    <source>
        <dbReference type="ARBA" id="ARBA00022827"/>
    </source>
</evidence>
<evidence type="ECO:0000313" key="7">
    <source>
        <dbReference type="EMBL" id="TVY71509.1"/>
    </source>
</evidence>
<feature type="compositionally biased region" description="Polar residues" evidence="6">
    <location>
        <begin position="69"/>
        <end position="88"/>
    </location>
</feature>
<dbReference type="AlphaFoldDB" id="A0A8T9C3W5"/>
<gene>
    <name evidence="7" type="primary">ustF2</name>
    <name evidence="7" type="ORF">LSUE1_G005786</name>
</gene>
<keyword evidence="5" id="KW-0560">Oxidoreductase</keyword>
<comment type="similarity">
    <text evidence="1">Belongs to the FMO family.</text>
</comment>
<reference evidence="7 8" key="1">
    <citation type="submission" date="2018-05" db="EMBL/GenBank/DDBJ databases">
        <title>Genome sequencing and assembly of the regulated plant pathogen Lachnellula willkommii and related sister species for the development of diagnostic species identification markers.</title>
        <authorList>
            <person name="Giroux E."/>
            <person name="Bilodeau G."/>
        </authorList>
    </citation>
    <scope>NUCLEOTIDE SEQUENCE [LARGE SCALE GENOMIC DNA]</scope>
    <source>
        <strain evidence="7 8">CBS 268.59</strain>
    </source>
</reference>
<dbReference type="Pfam" id="PF00743">
    <property type="entry name" value="FMO-like"/>
    <property type="match status" value="1"/>
</dbReference>
<keyword evidence="3" id="KW-0274">FAD</keyword>
<dbReference type="InterPro" id="IPR036188">
    <property type="entry name" value="FAD/NAD-bd_sf"/>
</dbReference>
<dbReference type="PANTHER" id="PTHR23023">
    <property type="entry name" value="DIMETHYLANILINE MONOOXYGENASE"/>
    <property type="match status" value="1"/>
</dbReference>
<dbReference type="SUPFAM" id="SSF51905">
    <property type="entry name" value="FAD/NAD(P)-binding domain"/>
    <property type="match status" value="1"/>
</dbReference>
<dbReference type="Pfam" id="PF13450">
    <property type="entry name" value="NAD_binding_8"/>
    <property type="match status" value="1"/>
</dbReference>
<feature type="non-terminal residue" evidence="7">
    <location>
        <position position="272"/>
    </location>
</feature>
<keyword evidence="4" id="KW-0521">NADP</keyword>
<dbReference type="GO" id="GO:0050660">
    <property type="term" value="F:flavin adenine dinucleotide binding"/>
    <property type="evidence" value="ECO:0007669"/>
    <property type="project" value="InterPro"/>
</dbReference>
<dbReference type="PIRSF" id="PIRSF000332">
    <property type="entry name" value="FMO"/>
    <property type="match status" value="1"/>
</dbReference>